<organism evidence="2 3">
    <name type="scientific">Usitatibacter rugosus</name>
    <dbReference type="NCBI Taxonomy" id="2732067"/>
    <lineage>
        <taxon>Bacteria</taxon>
        <taxon>Pseudomonadati</taxon>
        <taxon>Pseudomonadota</taxon>
        <taxon>Betaproteobacteria</taxon>
        <taxon>Nitrosomonadales</taxon>
        <taxon>Usitatibacteraceae</taxon>
        <taxon>Usitatibacter</taxon>
    </lineage>
</organism>
<evidence type="ECO:0000256" key="1">
    <source>
        <dbReference type="SAM" id="SignalP"/>
    </source>
</evidence>
<dbReference type="Gene3D" id="2.60.120.260">
    <property type="entry name" value="Galactose-binding domain-like"/>
    <property type="match status" value="1"/>
</dbReference>
<dbReference type="RefSeq" id="WP_171092986.1">
    <property type="nucleotide sequence ID" value="NZ_CP053069.1"/>
</dbReference>
<evidence type="ECO:0000313" key="2">
    <source>
        <dbReference type="EMBL" id="QJR11549.1"/>
    </source>
</evidence>
<evidence type="ECO:0000313" key="3">
    <source>
        <dbReference type="Proteomes" id="UP000501534"/>
    </source>
</evidence>
<reference evidence="2 3" key="1">
    <citation type="submission" date="2020-04" db="EMBL/GenBank/DDBJ databases">
        <title>Usitatibacter rugosus gen. nov., sp. nov. and Usitatibacter palustris sp. nov., novel members of Usitatibacteraceae fam. nov. within the order Nitrosomonadales isolated from soil.</title>
        <authorList>
            <person name="Huber K.J."/>
            <person name="Neumann-Schaal M."/>
            <person name="Geppert A."/>
            <person name="Luckner M."/>
            <person name="Wanner G."/>
            <person name="Overmann J."/>
        </authorList>
    </citation>
    <scope>NUCLEOTIDE SEQUENCE [LARGE SCALE GENOMIC DNA]</scope>
    <source>
        <strain evidence="2 3">0125_3</strain>
    </source>
</reference>
<dbReference type="Proteomes" id="UP000501534">
    <property type="component" value="Chromosome"/>
</dbReference>
<proteinExistence type="predicted"/>
<gene>
    <name evidence="2" type="ORF">DSM104443_02627</name>
</gene>
<evidence type="ECO:0008006" key="4">
    <source>
        <dbReference type="Google" id="ProtNLM"/>
    </source>
</evidence>
<feature type="signal peptide" evidence="1">
    <location>
        <begin position="1"/>
        <end position="19"/>
    </location>
</feature>
<protein>
    <recommendedName>
        <fullName evidence="4">CBM-cenC domain-containing protein</fullName>
    </recommendedName>
</protein>
<dbReference type="PROSITE" id="PS51257">
    <property type="entry name" value="PROKAR_LIPOPROTEIN"/>
    <property type="match status" value="1"/>
</dbReference>
<dbReference type="EMBL" id="CP053069">
    <property type="protein sequence ID" value="QJR11549.1"/>
    <property type="molecule type" value="Genomic_DNA"/>
</dbReference>
<name>A0A6M4GWC8_9PROT</name>
<accession>A0A6M4GWC8</accession>
<dbReference type="KEGG" id="uru:DSM104443_02627"/>
<keyword evidence="3" id="KW-1185">Reference proteome</keyword>
<keyword evidence="1" id="KW-0732">Signal</keyword>
<dbReference type="AlphaFoldDB" id="A0A6M4GWC8"/>
<sequence>MIRLWAALLAAAVAGCASPGPSAESRLVTLRNPGFEADGPAHGCAPGWRCSSHSDPNAFRHEIDGTVSAEGQRSLRIERVREEPWTLVMQHVIDPTLRGARLRFTLAVRTEGATGNGGGPFVLVHGPGGATVHHDQKLTSGTADWKRVSVEFDIPVNAESFEVGAMLEGPGKLWIDAARLEHLGATAPAKKLL</sequence>
<feature type="chain" id="PRO_5027007060" description="CBM-cenC domain-containing protein" evidence="1">
    <location>
        <begin position="20"/>
        <end position="193"/>
    </location>
</feature>